<dbReference type="EMBL" id="OCND01000001">
    <property type="protein sequence ID" value="SOD51344.1"/>
    <property type="molecule type" value="Genomic_DNA"/>
</dbReference>
<dbReference type="RefSeq" id="WP_097120354.1">
    <property type="nucleotide sequence ID" value="NZ_OCND01000001.1"/>
</dbReference>
<accession>A0A286CY96</accession>
<evidence type="ECO:0000313" key="2">
    <source>
        <dbReference type="Proteomes" id="UP000219374"/>
    </source>
</evidence>
<dbReference type="AlphaFoldDB" id="A0A286CY96"/>
<protein>
    <submittedName>
        <fullName evidence="1">Uncharacterized protein</fullName>
    </submittedName>
</protein>
<dbReference type="OrthoDB" id="8965824at2"/>
<keyword evidence="2" id="KW-1185">Reference proteome</keyword>
<name>A0A286CY96_9GAMM</name>
<dbReference type="Proteomes" id="UP000219374">
    <property type="component" value="Unassembled WGS sequence"/>
</dbReference>
<gene>
    <name evidence="1" type="ORF">SAMN06296416_101576</name>
</gene>
<reference evidence="1 2" key="1">
    <citation type="submission" date="2017-09" db="EMBL/GenBank/DDBJ databases">
        <authorList>
            <person name="Ehlers B."/>
            <person name="Leendertz F.H."/>
        </authorList>
    </citation>
    <scope>NUCLEOTIDE SEQUENCE [LARGE SCALE GENOMIC DNA]</scope>
    <source>
        <strain evidence="1 2">CGMCC 1.10978</strain>
    </source>
</reference>
<organism evidence="1 2">
    <name type="scientific">Pseudoxanthomonas wuyuanensis</name>
    <dbReference type="NCBI Taxonomy" id="1073196"/>
    <lineage>
        <taxon>Bacteria</taxon>
        <taxon>Pseudomonadati</taxon>
        <taxon>Pseudomonadota</taxon>
        <taxon>Gammaproteobacteria</taxon>
        <taxon>Lysobacterales</taxon>
        <taxon>Lysobacteraceae</taxon>
        <taxon>Pseudoxanthomonas</taxon>
    </lineage>
</organism>
<proteinExistence type="predicted"/>
<evidence type="ECO:0000313" key="1">
    <source>
        <dbReference type="EMBL" id="SOD51344.1"/>
    </source>
</evidence>
<sequence>MNADTIYTKTDAGLREMQHRSHGLDIRHRTLLIMLDGKRAVSDLETQLGRGDMLLPMLARLLELGLITGLSTTASAAVASPAAPVKAPPAAPAPAADTDWKQRRQRATHLLNEILGPMGDGLAVRMEALKSPEQLPELLQRGRELVRDLRGQSAAQRFEEAIGPLEP</sequence>